<proteinExistence type="predicted"/>
<keyword evidence="4" id="KW-1185">Reference proteome</keyword>
<dbReference type="EMBL" id="JAKLTN010000002">
    <property type="protein sequence ID" value="MCG2577939.1"/>
    <property type="molecule type" value="Genomic_DNA"/>
</dbReference>
<keyword evidence="2" id="KW-0812">Transmembrane</keyword>
<evidence type="ECO:0000256" key="2">
    <source>
        <dbReference type="SAM" id="Phobius"/>
    </source>
</evidence>
<keyword evidence="2" id="KW-0472">Membrane</keyword>
<evidence type="ECO:0000313" key="4">
    <source>
        <dbReference type="Proteomes" id="UP001165384"/>
    </source>
</evidence>
<comment type="caution">
    <text evidence="3">The sequence shown here is derived from an EMBL/GenBank/DDBJ whole genome shotgun (WGS) entry which is preliminary data.</text>
</comment>
<dbReference type="RefSeq" id="WP_275711268.1">
    <property type="nucleotide sequence ID" value="NZ_JAKLTN010000002.1"/>
</dbReference>
<feature type="region of interest" description="Disordered" evidence="1">
    <location>
        <begin position="41"/>
        <end position="63"/>
    </location>
</feature>
<evidence type="ECO:0000256" key="1">
    <source>
        <dbReference type="SAM" id="MobiDB-lite"/>
    </source>
</evidence>
<dbReference type="Proteomes" id="UP001165384">
    <property type="component" value="Unassembled WGS sequence"/>
</dbReference>
<gene>
    <name evidence="3" type="ORF">LZ012_13160</name>
</gene>
<evidence type="ECO:0000313" key="3">
    <source>
        <dbReference type="EMBL" id="MCG2577939.1"/>
    </source>
</evidence>
<sequence>MEAMMDLFFSEYAETLLVIALLVLFGFALFMALSLDPRVRNNARPDRRKTRRPGGDRRASRAY</sequence>
<accession>A0ABS9K434</accession>
<keyword evidence="2" id="KW-1133">Transmembrane helix</keyword>
<reference evidence="3" key="1">
    <citation type="submission" date="2022-01" db="EMBL/GenBank/DDBJ databases">
        <authorList>
            <person name="Jo J.-H."/>
            <person name="Im W.-T."/>
        </authorList>
    </citation>
    <scope>NUCLEOTIDE SEQUENCE</scope>
    <source>
        <strain evidence="3">XY25</strain>
    </source>
</reference>
<feature type="compositionally biased region" description="Basic and acidic residues" evidence="1">
    <location>
        <begin position="53"/>
        <end position="63"/>
    </location>
</feature>
<protein>
    <submittedName>
        <fullName evidence="3">Uncharacterized protein</fullName>
    </submittedName>
</protein>
<name>A0ABS9K434_9RHOO</name>
<feature type="transmembrane region" description="Helical" evidence="2">
    <location>
        <begin position="12"/>
        <end position="35"/>
    </location>
</feature>
<organism evidence="3 4">
    <name type="scientific">Dechloromonas hankyongensis</name>
    <dbReference type="NCBI Taxonomy" id="2908002"/>
    <lineage>
        <taxon>Bacteria</taxon>
        <taxon>Pseudomonadati</taxon>
        <taxon>Pseudomonadota</taxon>
        <taxon>Betaproteobacteria</taxon>
        <taxon>Rhodocyclales</taxon>
        <taxon>Azonexaceae</taxon>
        <taxon>Dechloromonas</taxon>
    </lineage>
</organism>